<sequence>MLPLHRLQQDVSYFHHSPTQRIFSASIALAISLLFISQLDRDFLRKTGPTNPSVSTLMMLSFVRPNTPLPEEKTTVRLESILKPKQIKALTVDKLPSKSLINQQGIIENNQAEQAEEPKSERDLIAIFPEQSTSKSPTPNVNNQLNKSGIARYGIDSAGVKQAYEASKSDIQKLAEKSGTTLEDPKLTKHDKFQQAANRAAKPDCLRQGGSILSLFVVAYQVATDHCK</sequence>
<protein>
    <submittedName>
        <fullName evidence="1">Uncharacterized protein</fullName>
    </submittedName>
</protein>
<dbReference type="Proteomes" id="UP000643610">
    <property type="component" value="Unassembled WGS sequence"/>
</dbReference>
<dbReference type="EMBL" id="JACOFU010000001">
    <property type="protein sequence ID" value="MBC3830010.1"/>
    <property type="molecule type" value="Genomic_DNA"/>
</dbReference>
<organism evidence="1 2">
    <name type="scientific">Undibacterium amnicola</name>
    <dbReference type="NCBI Taxonomy" id="1834038"/>
    <lineage>
        <taxon>Bacteria</taxon>
        <taxon>Pseudomonadati</taxon>
        <taxon>Pseudomonadota</taxon>
        <taxon>Betaproteobacteria</taxon>
        <taxon>Burkholderiales</taxon>
        <taxon>Oxalobacteraceae</taxon>
        <taxon>Undibacterium</taxon>
    </lineage>
</organism>
<evidence type="ECO:0000313" key="1">
    <source>
        <dbReference type="EMBL" id="MBC3830010.1"/>
    </source>
</evidence>
<keyword evidence="2" id="KW-1185">Reference proteome</keyword>
<gene>
    <name evidence="1" type="ORF">H8K33_00650</name>
</gene>
<evidence type="ECO:0000313" key="2">
    <source>
        <dbReference type="Proteomes" id="UP000643610"/>
    </source>
</evidence>
<proteinExistence type="predicted"/>
<dbReference type="RefSeq" id="WP_186889060.1">
    <property type="nucleotide sequence ID" value="NZ_JACOFU010000001.1"/>
</dbReference>
<accession>A0ABR6XKG5</accession>
<reference evidence="1 2" key="1">
    <citation type="submission" date="2020-08" db="EMBL/GenBank/DDBJ databases">
        <title>Novel species isolated from subtropical streams in China.</title>
        <authorList>
            <person name="Lu H."/>
        </authorList>
    </citation>
    <scope>NUCLEOTIDE SEQUENCE [LARGE SCALE GENOMIC DNA]</scope>
    <source>
        <strain evidence="1 2">KCTC 52442</strain>
    </source>
</reference>
<comment type="caution">
    <text evidence="1">The sequence shown here is derived from an EMBL/GenBank/DDBJ whole genome shotgun (WGS) entry which is preliminary data.</text>
</comment>
<name>A0ABR6XKG5_9BURK</name>